<organism evidence="8 9">
    <name type="scientific">Herbaspirillum aquaticum</name>
    <dbReference type="NCBI Taxonomy" id="568783"/>
    <lineage>
        <taxon>Bacteria</taxon>
        <taxon>Pseudomonadati</taxon>
        <taxon>Pseudomonadota</taxon>
        <taxon>Betaproteobacteria</taxon>
        <taxon>Burkholderiales</taxon>
        <taxon>Oxalobacteraceae</taxon>
        <taxon>Herbaspirillum</taxon>
    </lineage>
</organism>
<dbReference type="Proteomes" id="UP000214747">
    <property type="component" value="Unassembled WGS sequence"/>
</dbReference>
<reference evidence="8 9" key="1">
    <citation type="journal article" date="2010" name="Int. J. Syst. Evol. Microbiol.">
        <title>Reclassification of Herbaspirillum putei as a later heterotypic synonym of Herbaspirillum huttiense, with the description of H. huttiense subsp. huttiense subsp. nov. and H. huttiense subsp. putei subsp. nov., comb. nov., and description of Herbaspirillum aquaticum sp. nov.</title>
        <authorList>
            <person name="Dobritsa A.P."/>
            <person name="Reddy M.C."/>
            <person name="Samadpour M."/>
        </authorList>
    </citation>
    <scope>NUCLEOTIDE SEQUENCE [LARGE SCALE GENOMIC DNA]</scope>
    <source>
        <strain evidence="8 9">IEH 4430</strain>
    </source>
</reference>
<feature type="transmembrane region" description="Helical" evidence="6">
    <location>
        <begin position="111"/>
        <end position="133"/>
    </location>
</feature>
<dbReference type="PANTHER" id="PTHR32322:SF2">
    <property type="entry name" value="EAMA DOMAIN-CONTAINING PROTEIN"/>
    <property type="match status" value="1"/>
</dbReference>
<evidence type="ECO:0000256" key="3">
    <source>
        <dbReference type="ARBA" id="ARBA00022692"/>
    </source>
</evidence>
<sequence length="307" mass="32182">MQASSKTSHPAAAPGTATARHESRGMWLGLIGVAIFSLTLPFTRIAVAELNPAFVAFGRAVVAGVCALVLLAWIKAPRPTRQQLRGLIITALGVVVGFPLFSSIAMRYVPAAHGAVVVGLLPLATALFGALRFGERPSKGFWLAALAGSGIVIAFALREGGGSFHLADFALFAAVVTAAMGYAEGGRLAQTMGGQNVIAWALVVALPVMLPVSVWLGWQYGVSASSPAWLAFAYVSLFSMFIGFFFWYKGLALGGIARVGQVQLLQPFMSLLGAAVIAHEALDASNMLFALAVIVVVAIGRRMAVRR</sequence>
<dbReference type="SUPFAM" id="SSF103481">
    <property type="entry name" value="Multidrug resistance efflux transporter EmrE"/>
    <property type="match status" value="2"/>
</dbReference>
<feature type="domain" description="EamA" evidence="7">
    <location>
        <begin position="24"/>
        <end position="148"/>
    </location>
</feature>
<feature type="transmembrane region" description="Helical" evidence="6">
    <location>
        <begin position="197"/>
        <end position="216"/>
    </location>
</feature>
<dbReference type="Pfam" id="PF00892">
    <property type="entry name" value="EamA"/>
    <property type="match status" value="2"/>
</dbReference>
<gene>
    <name evidence="8" type="ORF">CEJ45_05715</name>
</gene>
<dbReference type="PANTHER" id="PTHR32322">
    <property type="entry name" value="INNER MEMBRANE TRANSPORTER"/>
    <property type="match status" value="1"/>
</dbReference>
<feature type="domain" description="EamA" evidence="7">
    <location>
        <begin position="167"/>
        <end position="298"/>
    </location>
</feature>
<dbReference type="AlphaFoldDB" id="A0A225SXG6"/>
<keyword evidence="5 6" id="KW-0472">Membrane</keyword>
<feature type="transmembrane region" description="Helical" evidence="6">
    <location>
        <begin position="228"/>
        <end position="248"/>
    </location>
</feature>
<evidence type="ECO:0000256" key="5">
    <source>
        <dbReference type="ARBA" id="ARBA00023136"/>
    </source>
</evidence>
<feature type="transmembrane region" description="Helical" evidence="6">
    <location>
        <begin position="284"/>
        <end position="304"/>
    </location>
</feature>
<keyword evidence="9" id="KW-1185">Reference proteome</keyword>
<comment type="similarity">
    <text evidence="2">Belongs to the EamA transporter family.</text>
</comment>
<evidence type="ECO:0000313" key="9">
    <source>
        <dbReference type="Proteomes" id="UP000214747"/>
    </source>
</evidence>
<feature type="transmembrane region" description="Helical" evidence="6">
    <location>
        <begin position="140"/>
        <end position="157"/>
    </location>
</feature>
<evidence type="ECO:0000256" key="1">
    <source>
        <dbReference type="ARBA" id="ARBA00004141"/>
    </source>
</evidence>
<evidence type="ECO:0000256" key="2">
    <source>
        <dbReference type="ARBA" id="ARBA00007362"/>
    </source>
</evidence>
<dbReference type="RefSeq" id="WP_088754218.1">
    <property type="nucleotide sequence ID" value="NZ_JARJFG010000052.1"/>
</dbReference>
<feature type="transmembrane region" description="Helical" evidence="6">
    <location>
        <begin position="27"/>
        <end position="47"/>
    </location>
</feature>
<protein>
    <submittedName>
        <fullName evidence="8">EamA family transporter</fullName>
    </submittedName>
</protein>
<evidence type="ECO:0000313" key="8">
    <source>
        <dbReference type="EMBL" id="OWY35896.1"/>
    </source>
</evidence>
<dbReference type="EMBL" id="NJGV01000004">
    <property type="protein sequence ID" value="OWY35896.1"/>
    <property type="molecule type" value="Genomic_DNA"/>
</dbReference>
<dbReference type="InterPro" id="IPR050638">
    <property type="entry name" value="AA-Vitamin_Transporters"/>
</dbReference>
<keyword evidence="4 6" id="KW-1133">Transmembrane helix</keyword>
<dbReference type="GO" id="GO:0016020">
    <property type="term" value="C:membrane"/>
    <property type="evidence" value="ECO:0007669"/>
    <property type="project" value="UniProtKB-SubCell"/>
</dbReference>
<name>A0A225SXG6_9BURK</name>
<evidence type="ECO:0000259" key="7">
    <source>
        <dbReference type="Pfam" id="PF00892"/>
    </source>
</evidence>
<dbReference type="InterPro" id="IPR037185">
    <property type="entry name" value="EmrE-like"/>
</dbReference>
<comment type="subcellular location">
    <subcellularLocation>
        <location evidence="1">Membrane</location>
        <topology evidence="1">Multi-pass membrane protein</topology>
    </subcellularLocation>
</comment>
<comment type="caution">
    <text evidence="8">The sequence shown here is derived from an EMBL/GenBank/DDBJ whole genome shotgun (WGS) entry which is preliminary data.</text>
</comment>
<dbReference type="InterPro" id="IPR000620">
    <property type="entry name" value="EamA_dom"/>
</dbReference>
<proteinExistence type="inferred from homology"/>
<accession>A0A225SXG6</accession>
<feature type="transmembrane region" description="Helical" evidence="6">
    <location>
        <begin position="260"/>
        <end position="278"/>
    </location>
</feature>
<feature type="transmembrane region" description="Helical" evidence="6">
    <location>
        <begin position="86"/>
        <end position="105"/>
    </location>
</feature>
<keyword evidence="3 6" id="KW-0812">Transmembrane</keyword>
<evidence type="ECO:0000256" key="4">
    <source>
        <dbReference type="ARBA" id="ARBA00022989"/>
    </source>
</evidence>
<feature type="transmembrane region" description="Helical" evidence="6">
    <location>
        <begin position="163"/>
        <end position="185"/>
    </location>
</feature>
<evidence type="ECO:0000256" key="6">
    <source>
        <dbReference type="SAM" id="Phobius"/>
    </source>
</evidence>
<feature type="transmembrane region" description="Helical" evidence="6">
    <location>
        <begin position="53"/>
        <end position="74"/>
    </location>
</feature>